<evidence type="ECO:0000256" key="5">
    <source>
        <dbReference type="ARBA" id="ARBA00023288"/>
    </source>
</evidence>
<name>A0ABW4L002_9MICO</name>
<evidence type="ECO:0000256" key="4">
    <source>
        <dbReference type="ARBA" id="ARBA00023139"/>
    </source>
</evidence>
<proteinExistence type="predicted"/>
<evidence type="ECO:0000256" key="6">
    <source>
        <dbReference type="SAM" id="SignalP"/>
    </source>
</evidence>
<evidence type="ECO:0000256" key="3">
    <source>
        <dbReference type="ARBA" id="ARBA00023136"/>
    </source>
</evidence>
<evidence type="ECO:0000313" key="7">
    <source>
        <dbReference type="EMBL" id="MFD1716753.1"/>
    </source>
</evidence>
<dbReference type="RefSeq" id="WP_388002178.1">
    <property type="nucleotide sequence ID" value="NZ_JBHUEE010000001.1"/>
</dbReference>
<dbReference type="Proteomes" id="UP001597277">
    <property type="component" value="Unassembled WGS sequence"/>
</dbReference>
<evidence type="ECO:0000313" key="8">
    <source>
        <dbReference type="Proteomes" id="UP001597277"/>
    </source>
</evidence>
<keyword evidence="8" id="KW-1185">Reference proteome</keyword>
<dbReference type="InterPro" id="IPR006059">
    <property type="entry name" value="SBP"/>
</dbReference>
<keyword evidence="4" id="KW-0564">Palmitate</keyword>
<dbReference type="EMBL" id="JBHUEE010000001">
    <property type="protein sequence ID" value="MFD1716753.1"/>
    <property type="molecule type" value="Genomic_DNA"/>
</dbReference>
<organism evidence="7 8">
    <name type="scientific">Georgenia deserti</name>
    <dbReference type="NCBI Taxonomy" id="2093781"/>
    <lineage>
        <taxon>Bacteria</taxon>
        <taxon>Bacillati</taxon>
        <taxon>Actinomycetota</taxon>
        <taxon>Actinomycetes</taxon>
        <taxon>Micrococcales</taxon>
        <taxon>Bogoriellaceae</taxon>
        <taxon>Georgenia</taxon>
    </lineage>
</organism>
<feature type="signal peptide" evidence="6">
    <location>
        <begin position="1"/>
        <end position="20"/>
    </location>
</feature>
<comment type="caution">
    <text evidence="7">The sequence shown here is derived from an EMBL/GenBank/DDBJ whole genome shotgun (WGS) entry which is preliminary data.</text>
</comment>
<reference evidence="8" key="1">
    <citation type="journal article" date="2019" name="Int. J. Syst. Evol. Microbiol.">
        <title>The Global Catalogue of Microorganisms (GCM) 10K type strain sequencing project: providing services to taxonomists for standard genome sequencing and annotation.</title>
        <authorList>
            <consortium name="The Broad Institute Genomics Platform"/>
            <consortium name="The Broad Institute Genome Sequencing Center for Infectious Disease"/>
            <person name="Wu L."/>
            <person name="Ma J."/>
        </authorList>
    </citation>
    <scope>NUCLEOTIDE SEQUENCE [LARGE SCALE GENOMIC DNA]</scope>
    <source>
        <strain evidence="8">JCM 17130</strain>
    </source>
</reference>
<keyword evidence="5" id="KW-0449">Lipoprotein</keyword>
<dbReference type="Gene3D" id="3.40.190.10">
    <property type="entry name" value="Periplasmic binding protein-like II"/>
    <property type="match status" value="1"/>
</dbReference>
<protein>
    <submittedName>
        <fullName evidence="7">ABC transporter substrate-binding protein</fullName>
    </submittedName>
</protein>
<keyword evidence="3" id="KW-0472">Membrane</keyword>
<evidence type="ECO:0000256" key="1">
    <source>
        <dbReference type="ARBA" id="ARBA00022475"/>
    </source>
</evidence>
<accession>A0ABW4L002</accession>
<dbReference type="PANTHER" id="PTHR43649">
    <property type="entry name" value="ARABINOSE-BINDING PROTEIN-RELATED"/>
    <property type="match status" value="1"/>
</dbReference>
<sequence>MKSRRLVAAGATGLVVAMLAACGGGDGGNSASSMYTWISNASDRAQWEAFVTAAQQEDPEFDLRLEGPSFEDYWTTVHTRMGAADAPCILTTQAARAQELDDILMPLDDLAAEHGLDISMYNDAMIEALTVDGTVRAIPYDAEPVVLYYNKDRFAEAGLDEPGLNYTREQFLADARALTGEGRYGFAVPPVFTGGPGIPLSSANGNVPVADGELQLTEPGFVEDMQWAFDLVAEHGVAAAPQSGDPTDVHLQEFTSGNAAMIIDGPWFYETLTSETDGEVGIAVVPSRSGEPRGNIQGSGFGISRSCDDPDTAFANIMKITTPEVVGEVGRTRGTVPSVARSVDAWAEGKPAQDVAVVEALLESGIPLETTPTWNELETTFTRYSSEGYRGHRSAEEILTMLQESVR</sequence>
<feature type="chain" id="PRO_5045929650" evidence="6">
    <location>
        <begin position="21"/>
        <end position="407"/>
    </location>
</feature>
<dbReference type="PROSITE" id="PS51257">
    <property type="entry name" value="PROKAR_LIPOPROTEIN"/>
    <property type="match status" value="1"/>
</dbReference>
<gene>
    <name evidence="7" type="ORF">ACFSE6_02825</name>
</gene>
<keyword evidence="2 6" id="KW-0732">Signal</keyword>
<evidence type="ECO:0000256" key="2">
    <source>
        <dbReference type="ARBA" id="ARBA00022729"/>
    </source>
</evidence>
<dbReference type="SUPFAM" id="SSF53850">
    <property type="entry name" value="Periplasmic binding protein-like II"/>
    <property type="match status" value="1"/>
</dbReference>
<dbReference type="PANTHER" id="PTHR43649:SF33">
    <property type="entry name" value="POLYGALACTURONAN_RHAMNOGALACTURONAN-BINDING PROTEIN YTCQ"/>
    <property type="match status" value="1"/>
</dbReference>
<dbReference type="Pfam" id="PF01547">
    <property type="entry name" value="SBP_bac_1"/>
    <property type="match status" value="1"/>
</dbReference>
<dbReference type="InterPro" id="IPR050490">
    <property type="entry name" value="Bact_solute-bd_prot1"/>
</dbReference>
<keyword evidence="1" id="KW-1003">Cell membrane</keyword>